<accession>A0A9D4QQ19</accession>
<organism evidence="2 3">
    <name type="scientific">Dreissena polymorpha</name>
    <name type="common">Zebra mussel</name>
    <name type="synonym">Mytilus polymorpha</name>
    <dbReference type="NCBI Taxonomy" id="45954"/>
    <lineage>
        <taxon>Eukaryota</taxon>
        <taxon>Metazoa</taxon>
        <taxon>Spiralia</taxon>
        <taxon>Lophotrochozoa</taxon>
        <taxon>Mollusca</taxon>
        <taxon>Bivalvia</taxon>
        <taxon>Autobranchia</taxon>
        <taxon>Heteroconchia</taxon>
        <taxon>Euheterodonta</taxon>
        <taxon>Imparidentia</taxon>
        <taxon>Neoheterodontei</taxon>
        <taxon>Myida</taxon>
        <taxon>Dreissenoidea</taxon>
        <taxon>Dreissenidae</taxon>
        <taxon>Dreissena</taxon>
    </lineage>
</organism>
<keyword evidence="1" id="KW-0175">Coiled coil</keyword>
<evidence type="ECO:0000256" key="1">
    <source>
        <dbReference type="SAM" id="Coils"/>
    </source>
</evidence>
<reference evidence="2" key="2">
    <citation type="submission" date="2020-11" db="EMBL/GenBank/DDBJ databases">
        <authorList>
            <person name="McCartney M.A."/>
            <person name="Auch B."/>
            <person name="Kono T."/>
            <person name="Mallez S."/>
            <person name="Becker A."/>
            <person name="Gohl D.M."/>
            <person name="Silverstein K.A.T."/>
            <person name="Koren S."/>
            <person name="Bechman K.B."/>
            <person name="Herman A."/>
            <person name="Abrahante J.E."/>
            <person name="Garbe J."/>
        </authorList>
    </citation>
    <scope>NUCLEOTIDE SEQUENCE</scope>
    <source>
        <strain evidence="2">Duluth1</strain>
        <tissue evidence="2">Whole animal</tissue>
    </source>
</reference>
<proteinExistence type="predicted"/>
<reference evidence="2" key="1">
    <citation type="journal article" date="2019" name="bioRxiv">
        <title>The Genome of the Zebra Mussel, Dreissena polymorpha: A Resource for Invasive Species Research.</title>
        <authorList>
            <person name="McCartney M.A."/>
            <person name="Auch B."/>
            <person name="Kono T."/>
            <person name="Mallez S."/>
            <person name="Zhang Y."/>
            <person name="Obille A."/>
            <person name="Becker A."/>
            <person name="Abrahante J.E."/>
            <person name="Garbe J."/>
            <person name="Badalamenti J.P."/>
            <person name="Herman A."/>
            <person name="Mangelson H."/>
            <person name="Liachko I."/>
            <person name="Sullivan S."/>
            <person name="Sone E.D."/>
            <person name="Koren S."/>
            <person name="Silverstein K.A.T."/>
            <person name="Beckman K.B."/>
            <person name="Gohl D.M."/>
        </authorList>
    </citation>
    <scope>NUCLEOTIDE SEQUENCE</scope>
    <source>
        <strain evidence="2">Duluth1</strain>
        <tissue evidence="2">Whole animal</tissue>
    </source>
</reference>
<gene>
    <name evidence="2" type="ORF">DPMN_111561</name>
</gene>
<dbReference type="Proteomes" id="UP000828390">
    <property type="component" value="Unassembled WGS sequence"/>
</dbReference>
<evidence type="ECO:0000313" key="2">
    <source>
        <dbReference type="EMBL" id="KAH3838155.1"/>
    </source>
</evidence>
<keyword evidence="3" id="KW-1185">Reference proteome</keyword>
<feature type="coiled-coil region" evidence="1">
    <location>
        <begin position="17"/>
        <end position="51"/>
    </location>
</feature>
<name>A0A9D4QQ19_DREPO</name>
<evidence type="ECO:0000313" key="3">
    <source>
        <dbReference type="Proteomes" id="UP000828390"/>
    </source>
</evidence>
<dbReference type="AlphaFoldDB" id="A0A9D4QQ19"/>
<sequence length="166" mass="19542">MIEKIVGQMKNSLLHRIELLESKLFDRESENENLKKEIDKLHTELNAEKVMNRETLIKEKYENKEALNELEQYTRINNVVFHGLQDLDKTETPENTMKLVADVVKKHTGIQLSKTDIDYGHRLGRFENGKCRPGKIYPSEHLTPLNQDVFNSVRLKKRDTKWKNLL</sequence>
<dbReference type="EMBL" id="JAIWYP010000004">
    <property type="protein sequence ID" value="KAH3838155.1"/>
    <property type="molecule type" value="Genomic_DNA"/>
</dbReference>
<protein>
    <submittedName>
        <fullName evidence="2">Uncharacterized protein</fullName>
    </submittedName>
</protein>
<comment type="caution">
    <text evidence="2">The sequence shown here is derived from an EMBL/GenBank/DDBJ whole genome shotgun (WGS) entry which is preliminary data.</text>
</comment>